<dbReference type="EMBL" id="CP135137">
    <property type="protein sequence ID" value="WWR11356.1"/>
    <property type="molecule type" value="Genomic_DNA"/>
</dbReference>
<gene>
    <name evidence="15" type="primary">ubiB</name>
    <name evidence="15" type="ORF">RQL39_01505</name>
</gene>
<keyword evidence="7 13" id="KW-0812">Transmembrane</keyword>
<evidence type="ECO:0000256" key="13">
    <source>
        <dbReference type="SAM" id="Phobius"/>
    </source>
</evidence>
<protein>
    <submittedName>
        <fullName evidence="15">2-polyprenylphenol 6-hydroxylase</fullName>
    </submittedName>
</protein>
<reference evidence="15" key="1">
    <citation type="submission" date="2023-09" db="EMBL/GenBank/DDBJ databases">
        <title>Genomes of two closely related lineages of the louse Polyplax serrata with different host specificities.</title>
        <authorList>
            <person name="Martinu J."/>
            <person name="Tarabai H."/>
            <person name="Stefka J."/>
            <person name="Hypsa V."/>
        </authorList>
    </citation>
    <scope>NUCLEOTIDE SEQUENCE [LARGE SCALE GENOMIC DNA]</scope>
    <source>
        <strain evidence="15">98ZLc_SE</strain>
    </source>
</reference>
<dbReference type="Pfam" id="PF03109">
    <property type="entry name" value="ABC1"/>
    <property type="match status" value="1"/>
</dbReference>
<evidence type="ECO:0000313" key="16">
    <source>
        <dbReference type="Proteomes" id="UP001368618"/>
    </source>
</evidence>
<keyword evidence="4" id="KW-0997">Cell inner membrane</keyword>
<dbReference type="NCBIfam" id="TIGR01982">
    <property type="entry name" value="UbiB"/>
    <property type="match status" value="1"/>
</dbReference>
<dbReference type="CDD" id="cd13972">
    <property type="entry name" value="UbiB"/>
    <property type="match status" value="1"/>
</dbReference>
<dbReference type="InterPro" id="IPR050154">
    <property type="entry name" value="UbiB_kinase"/>
</dbReference>
<keyword evidence="16" id="KW-1185">Reference proteome</keyword>
<keyword evidence="10" id="KW-0067">ATP-binding</keyword>
<keyword evidence="3" id="KW-1003">Cell membrane</keyword>
<dbReference type="RefSeq" id="WP_100114827.1">
    <property type="nucleotide sequence ID" value="NZ_CP021497.1"/>
</dbReference>
<keyword evidence="11 13" id="KW-1133">Transmembrane helix</keyword>
<evidence type="ECO:0000256" key="7">
    <source>
        <dbReference type="ARBA" id="ARBA00022692"/>
    </source>
</evidence>
<organism evidence="15 16">
    <name type="scientific">Candidatus Legionella polyplacis</name>
    <dbReference type="NCBI Taxonomy" id="2005262"/>
    <lineage>
        <taxon>Bacteria</taxon>
        <taxon>Pseudomonadati</taxon>
        <taxon>Pseudomonadota</taxon>
        <taxon>Gammaproteobacteria</taxon>
        <taxon>Legionellales</taxon>
        <taxon>Legionellaceae</taxon>
        <taxon>Legionella</taxon>
    </lineage>
</organism>
<evidence type="ECO:0000256" key="12">
    <source>
        <dbReference type="ARBA" id="ARBA00023136"/>
    </source>
</evidence>
<evidence type="ECO:0000256" key="2">
    <source>
        <dbReference type="ARBA" id="ARBA00009670"/>
    </source>
</evidence>
<keyword evidence="5" id="KW-0808">Transferase</keyword>
<evidence type="ECO:0000256" key="4">
    <source>
        <dbReference type="ARBA" id="ARBA00022519"/>
    </source>
</evidence>
<dbReference type="PANTHER" id="PTHR10566">
    <property type="entry name" value="CHAPERONE-ACTIVITY OF BC1 COMPLEX CABC1 -RELATED"/>
    <property type="match status" value="1"/>
</dbReference>
<evidence type="ECO:0000256" key="9">
    <source>
        <dbReference type="ARBA" id="ARBA00022777"/>
    </source>
</evidence>
<feature type="transmembrane region" description="Helical" evidence="13">
    <location>
        <begin position="21"/>
        <end position="41"/>
    </location>
</feature>
<keyword evidence="8" id="KW-0547">Nucleotide-binding</keyword>
<evidence type="ECO:0000256" key="1">
    <source>
        <dbReference type="ARBA" id="ARBA00005020"/>
    </source>
</evidence>
<dbReference type="SUPFAM" id="SSF56112">
    <property type="entry name" value="Protein kinase-like (PK-like)"/>
    <property type="match status" value="1"/>
</dbReference>
<comment type="pathway">
    <text evidence="1">Cofactor biosynthesis; ubiquinone biosynthesis [regulation].</text>
</comment>
<evidence type="ECO:0000256" key="10">
    <source>
        <dbReference type="ARBA" id="ARBA00022840"/>
    </source>
</evidence>
<dbReference type="PANTHER" id="PTHR10566:SF113">
    <property type="entry name" value="PROTEIN ACTIVITY OF BC1 COMPLEX KINASE 7, CHLOROPLASTIC"/>
    <property type="match status" value="1"/>
</dbReference>
<dbReference type="Proteomes" id="UP001368618">
    <property type="component" value="Chromosome"/>
</dbReference>
<keyword evidence="12 13" id="KW-0472">Membrane</keyword>
<name>A0ABZ2GYF5_9GAMM</name>
<dbReference type="InterPro" id="IPR011009">
    <property type="entry name" value="Kinase-like_dom_sf"/>
</dbReference>
<evidence type="ECO:0000313" key="15">
    <source>
        <dbReference type="EMBL" id="WWR11356.1"/>
    </source>
</evidence>
<evidence type="ECO:0000256" key="11">
    <source>
        <dbReference type="ARBA" id="ARBA00022989"/>
    </source>
</evidence>
<evidence type="ECO:0000256" key="8">
    <source>
        <dbReference type="ARBA" id="ARBA00022741"/>
    </source>
</evidence>
<keyword evidence="9" id="KW-0418">Kinase</keyword>
<evidence type="ECO:0000259" key="14">
    <source>
        <dbReference type="Pfam" id="PF03109"/>
    </source>
</evidence>
<sequence>MNKIKQLIRIIYIYKIILKNNLDQIILSLNFLSSLKFIIYLNPCIWFKKTPINRGKSIRKALEKLGPVFIKLGQILSMRSDIFPHDIITELYKLQDKVPPFPGKHALSIIENSFKQPIHKIFSKFNINPIASASIAQVHIAELKNGKEVAVKILRPNIKKTIEQDINIIFSVIKIFSFFYKKTKWLNLKEIIDSIKKNFSYELNLKYEAANASKLKQNFKNSKYLYIPKIFWDYTKENILVMERIYGIPISNINKLINNKIDLKKIAEIGLKIFFTQIFRDCFFHADMHPGNIFISTLYSKNHEPKYVLIDFGIIGTINDHDKTYLIENLHAFINKDYHKIVQLHIESGWIPIETSQEEFENSIRIIFEPILKKTIKDIKISEIILYILQIANTFKIKILPQLILLQKTLFSMEGLIRKLYPELNFLDALKPLLEKWIKEQIGIKSFIKKIKKKIILLNKKTIYIPDLIYDTLQLIKEKEIKNNKKKTNQKNISYIKNFLFKKIKITHILLIIIIIFYLK</sequence>
<dbReference type="InterPro" id="IPR004147">
    <property type="entry name" value="ABC1_dom"/>
</dbReference>
<comment type="similarity">
    <text evidence="2">Belongs to the protein kinase superfamily. ADCK protein kinase family.</text>
</comment>
<feature type="domain" description="ABC1 atypical kinase-like" evidence="14">
    <location>
        <begin position="93"/>
        <end position="344"/>
    </location>
</feature>
<dbReference type="InterPro" id="IPR045308">
    <property type="entry name" value="UbiB_bact"/>
</dbReference>
<evidence type="ECO:0000256" key="3">
    <source>
        <dbReference type="ARBA" id="ARBA00022475"/>
    </source>
</evidence>
<proteinExistence type="inferred from homology"/>
<keyword evidence="6" id="KW-0831">Ubiquinone biosynthesis</keyword>
<dbReference type="InterPro" id="IPR010232">
    <property type="entry name" value="UbiB"/>
</dbReference>
<evidence type="ECO:0000256" key="6">
    <source>
        <dbReference type="ARBA" id="ARBA00022688"/>
    </source>
</evidence>
<accession>A0ABZ2GYF5</accession>
<evidence type="ECO:0000256" key="5">
    <source>
        <dbReference type="ARBA" id="ARBA00022679"/>
    </source>
</evidence>